<dbReference type="RefSeq" id="WP_013739678.1">
    <property type="nucleotide sequence ID" value="NC_015436.1"/>
</dbReference>
<dbReference type="PROSITE" id="PS51785">
    <property type="entry name" value="EXOI_C"/>
    <property type="match status" value="1"/>
</dbReference>
<dbReference type="CDD" id="cd06138">
    <property type="entry name" value="ExoI_N"/>
    <property type="match status" value="1"/>
</dbReference>
<reference evidence="19" key="1">
    <citation type="submission" date="2011-04" db="EMBL/GenBank/DDBJ databases">
        <title>The complete genome of Spirochaeta coccoides DSM 17374.</title>
        <authorList>
            <person name="Lucas S."/>
            <person name="Copeland A."/>
            <person name="Lapidus A."/>
            <person name="Bruce D."/>
            <person name="Goodwin L."/>
            <person name="Pitluck S."/>
            <person name="Peters L."/>
            <person name="Kyrpides N."/>
            <person name="Mavromatis K."/>
            <person name="Pagani I."/>
            <person name="Ivanova N."/>
            <person name="Ovchinnikova G."/>
            <person name="Lu M."/>
            <person name="Detter J.C."/>
            <person name="Tapia R."/>
            <person name="Han C."/>
            <person name="Land M."/>
            <person name="Hauser L."/>
            <person name="Markowitz V."/>
            <person name="Cheng J.-F."/>
            <person name="Hugenholtz P."/>
            <person name="Woyke T."/>
            <person name="Wu D."/>
            <person name="Spring S."/>
            <person name="Schroeder M."/>
            <person name="Brambilla E."/>
            <person name="Klenk H.-P."/>
            <person name="Eisen J.A."/>
        </authorList>
    </citation>
    <scope>NUCLEOTIDE SEQUENCE [LARGE SCALE GENOMIC DNA]</scope>
    <source>
        <strain evidence="19">ATCC BAA-1237 / DSM 17374 / SPN1</strain>
    </source>
</reference>
<gene>
    <name evidence="18" type="ordered locus">Spico_1062</name>
</gene>
<evidence type="ECO:0000313" key="19">
    <source>
        <dbReference type="Proteomes" id="UP000007939"/>
    </source>
</evidence>
<keyword evidence="4" id="KW-0540">Nuclease</keyword>
<keyword evidence="11" id="KW-0234">DNA repair</keyword>
<dbReference type="InterPro" id="IPR038649">
    <property type="entry name" value="EXOI_SH3_sf"/>
</dbReference>
<comment type="catalytic activity">
    <reaction evidence="1">
        <text>Exonucleolytic cleavage in the 3'- to 5'-direction to yield nucleoside 5'-phosphates.</text>
        <dbReference type="EC" id="3.1.11.1"/>
    </reaction>
</comment>
<organism evidence="18 19">
    <name type="scientific">Parasphaerochaeta coccoides (strain ATCC BAA-1237 / DSM 17374 / SPN1)</name>
    <name type="common">Sphaerochaeta coccoides</name>
    <dbReference type="NCBI Taxonomy" id="760011"/>
    <lineage>
        <taxon>Bacteria</taxon>
        <taxon>Pseudomonadati</taxon>
        <taxon>Spirochaetota</taxon>
        <taxon>Spirochaetia</taxon>
        <taxon>Spirochaetales</taxon>
        <taxon>Sphaerochaetaceae</taxon>
        <taxon>Parasphaerochaeta</taxon>
    </lineage>
</organism>
<dbReference type="HOGENOM" id="CLU_043508_1_1_12"/>
<evidence type="ECO:0000256" key="3">
    <source>
        <dbReference type="ARBA" id="ARBA00019900"/>
    </source>
</evidence>
<dbReference type="Proteomes" id="UP000007939">
    <property type="component" value="Chromosome"/>
</dbReference>
<dbReference type="SMART" id="SM00479">
    <property type="entry name" value="EXOIII"/>
    <property type="match status" value="1"/>
</dbReference>
<evidence type="ECO:0000256" key="12">
    <source>
        <dbReference type="ARBA" id="ARBA00031220"/>
    </source>
</evidence>
<evidence type="ECO:0000256" key="13">
    <source>
        <dbReference type="ARBA" id="ARBA00046792"/>
    </source>
</evidence>
<dbReference type="InterPro" id="IPR013520">
    <property type="entry name" value="Ribonucl_H"/>
</dbReference>
<dbReference type="Gene3D" id="1.20.1280.70">
    <property type="entry name" value="Exonuclease ExoI, domain 3"/>
    <property type="match status" value="1"/>
</dbReference>
<dbReference type="STRING" id="760011.Spico_1062"/>
<evidence type="ECO:0000259" key="16">
    <source>
        <dbReference type="PROSITE" id="PS51784"/>
    </source>
</evidence>
<dbReference type="Pfam" id="PF08411">
    <property type="entry name" value="ExoI_SH3"/>
    <property type="match status" value="1"/>
</dbReference>
<keyword evidence="10" id="KW-0238">DNA-binding</keyword>
<evidence type="ECO:0000256" key="8">
    <source>
        <dbReference type="ARBA" id="ARBA00022839"/>
    </source>
</evidence>
<evidence type="ECO:0000256" key="9">
    <source>
        <dbReference type="ARBA" id="ARBA00022842"/>
    </source>
</evidence>
<evidence type="ECO:0000256" key="15">
    <source>
        <dbReference type="PIRSR" id="PIRSR000977-2"/>
    </source>
</evidence>
<feature type="binding site" evidence="15">
    <location>
        <position position="13"/>
    </location>
    <ligand>
        <name>Mg(2+)</name>
        <dbReference type="ChEBI" id="CHEBI:18420"/>
        <label>2</label>
    </ligand>
</feature>
<dbReference type="Gene3D" id="1.10.287.1240">
    <property type="match status" value="1"/>
</dbReference>
<proteinExistence type="predicted"/>
<evidence type="ECO:0000256" key="11">
    <source>
        <dbReference type="ARBA" id="ARBA00023204"/>
    </source>
</evidence>
<keyword evidence="5 15" id="KW-0479">Metal-binding</keyword>
<evidence type="ECO:0000256" key="14">
    <source>
        <dbReference type="PIRSR" id="PIRSR000977-1"/>
    </source>
</evidence>
<dbReference type="OrthoDB" id="9776650at2"/>
<comment type="cofactor">
    <cofactor evidence="15">
        <name>Mg(2+)</name>
        <dbReference type="ChEBI" id="CHEBI:18420"/>
    </cofactor>
    <text evidence="15">Binds 2 Mg(2+) ions per monomer.</text>
</comment>
<dbReference type="PIRSF" id="PIRSF000977">
    <property type="entry name" value="Exodeoxyribonuclease_I"/>
    <property type="match status" value="1"/>
</dbReference>
<dbReference type="InterPro" id="IPR058561">
    <property type="entry name" value="Exonuc_1_C"/>
</dbReference>
<keyword evidence="19" id="KW-1185">Reference proteome</keyword>
<keyword evidence="7 18" id="KW-0378">Hydrolase</keyword>
<evidence type="ECO:0000313" key="18">
    <source>
        <dbReference type="EMBL" id="AEC02283.1"/>
    </source>
</evidence>
<sequence length="474" mass="54539">MNEKKTFFWYDLETFGLNPYYDRIVQFAGVRTDMDLTPVGQPILLYARPTIDYLPDPLACLVTGITPQEAMEKGLRENDFANAILKEMGQKNTCSVGFNSIRFDDEFIRNLLYRNLIDPYRREWADGNSRWDVLDLIRAAHDLRPDSLAWPPSKDNGNPVFKLTELTTANNISHEHAHDALSDVYATLAISRLLKERNPQLFVWALSLRDKKKVKEIVNPPFGTPFLHTCASFTTPRGCTRPVVAISFVPSNPNSVICFDLTQDLDPLFTASDEDIMRVPGVLRIALNKCPFVSPLSVLGKDDAIARRLDIDMKTAMARYERIRQEINLPSRFRSAVERDEYEQVADPDFRIYAGGFFSDADRERFSIVRKTEASQKLSLNLRFDDSRAPEMVWRYVCRNWPETLDEQQKARWQSFSANRILNPPGDIMVTWQFYTRKIQEKLQSNDTPAHEKPVLAALKEWGEMIARETGLSR</sequence>
<keyword evidence="6" id="KW-0227">DNA damage</keyword>
<evidence type="ECO:0000256" key="2">
    <source>
        <dbReference type="ARBA" id="ARBA00012108"/>
    </source>
</evidence>
<dbReference type="Gene3D" id="3.30.420.10">
    <property type="entry name" value="Ribonuclease H-like superfamily/Ribonuclease H"/>
    <property type="match status" value="1"/>
</dbReference>
<dbReference type="eggNOG" id="COG2925">
    <property type="taxonomic scope" value="Bacteria"/>
</dbReference>
<dbReference type="GO" id="GO:0008310">
    <property type="term" value="F:single-stranded DNA 3'-5' DNA exonuclease activity"/>
    <property type="evidence" value="ECO:0007669"/>
    <property type="project" value="UniProtKB-EC"/>
</dbReference>
<evidence type="ECO:0000256" key="10">
    <source>
        <dbReference type="ARBA" id="ARBA00023125"/>
    </source>
</evidence>
<name>F4GK87_PARC1</name>
<accession>F4GK87</accession>
<feature type="binding site" evidence="14">
    <location>
        <position position="13"/>
    </location>
    <ligand>
        <name>substrate</name>
    </ligand>
</feature>
<feature type="domain" description="ExoI C-terminal" evidence="17">
    <location>
        <begin position="344"/>
        <end position="467"/>
    </location>
</feature>
<dbReference type="PROSITE" id="PS51784">
    <property type="entry name" value="EXOI_SH3"/>
    <property type="match status" value="1"/>
</dbReference>
<dbReference type="FunFam" id="3.30.420.10:FF:000033">
    <property type="entry name" value="Exodeoxyribonuclease I"/>
    <property type="match status" value="1"/>
</dbReference>
<reference evidence="18 19" key="2">
    <citation type="journal article" date="2012" name="Stand. Genomic Sci.">
        <title>Complete genome sequence of the termite hindgut bacterium Spirochaeta coccoides type strain (SPN1(T)), reclassification in the genus Sphaerochaeta as Sphaerochaeta coccoides comb. nov. and emendations of the family Spirochaetaceae and the genus Sphaerochaeta.</title>
        <authorList>
            <person name="Abt B."/>
            <person name="Han C."/>
            <person name="Scheuner C."/>
            <person name="Lu M."/>
            <person name="Lapidus A."/>
            <person name="Nolan M."/>
            <person name="Lucas S."/>
            <person name="Hammon N."/>
            <person name="Deshpande S."/>
            <person name="Cheng J.F."/>
            <person name="Tapia R."/>
            <person name="Goodwin L.A."/>
            <person name="Pitluck S."/>
            <person name="Liolios K."/>
            <person name="Pagani I."/>
            <person name="Ivanova N."/>
            <person name="Mavromatis K."/>
            <person name="Mikhailova N."/>
            <person name="Huntemann M."/>
            <person name="Pati A."/>
            <person name="Chen A."/>
            <person name="Palaniappan K."/>
            <person name="Land M."/>
            <person name="Hauser L."/>
            <person name="Brambilla E.M."/>
            <person name="Rohde M."/>
            <person name="Spring S."/>
            <person name="Gronow S."/>
            <person name="Goker M."/>
            <person name="Woyke T."/>
            <person name="Bristow J."/>
            <person name="Eisen J.A."/>
            <person name="Markowitz V."/>
            <person name="Hugenholtz P."/>
            <person name="Kyrpides N.C."/>
            <person name="Klenk H.P."/>
            <person name="Detter J.C."/>
        </authorList>
    </citation>
    <scope>NUCLEOTIDE SEQUENCE [LARGE SCALE GENOMIC DNA]</scope>
    <source>
        <strain evidence="19">ATCC BAA-1237 / DSM 17374 / SPN1</strain>
    </source>
</reference>
<keyword evidence="9 15" id="KW-0460">Magnesium</keyword>
<comment type="subunit">
    <text evidence="13">Monomer. Interacts with ssb (via C-terminus); this interaction stimulates the exonuclease activity by recruiting the enzyme to its substrate.</text>
</comment>
<dbReference type="InterPro" id="IPR034747">
    <property type="entry name" value="EXOI_SH3"/>
</dbReference>
<dbReference type="Pfam" id="PF26016">
    <property type="entry name" value="ExoI_C"/>
    <property type="match status" value="1"/>
</dbReference>
<dbReference type="KEGG" id="scc:Spico_1062"/>
<evidence type="ECO:0000256" key="5">
    <source>
        <dbReference type="ARBA" id="ARBA00022723"/>
    </source>
</evidence>
<dbReference type="InterPro" id="IPR036397">
    <property type="entry name" value="RNaseH_sf"/>
</dbReference>
<dbReference type="GO" id="GO:0046872">
    <property type="term" value="F:metal ion binding"/>
    <property type="evidence" value="ECO:0007669"/>
    <property type="project" value="UniProtKB-KW"/>
</dbReference>
<feature type="binding site" evidence="14">
    <location>
        <position position="162"/>
    </location>
    <ligand>
        <name>substrate</name>
    </ligand>
</feature>
<dbReference type="AlphaFoldDB" id="F4GK87"/>
<dbReference type="EMBL" id="CP002659">
    <property type="protein sequence ID" value="AEC02283.1"/>
    <property type="molecule type" value="Genomic_DNA"/>
</dbReference>
<keyword evidence="8" id="KW-0269">Exonuclease</keyword>
<dbReference type="NCBIfam" id="NF008746">
    <property type="entry name" value="PRK11779.1"/>
    <property type="match status" value="1"/>
</dbReference>
<protein>
    <recommendedName>
        <fullName evidence="3">Exodeoxyribonuclease I</fullName>
        <ecNumber evidence="2">3.1.11.1</ecNumber>
    </recommendedName>
    <alternativeName>
        <fullName evidence="12">DNA deoxyribophosphodiesterase</fullName>
    </alternativeName>
</protein>
<dbReference type="InterPro" id="IPR012337">
    <property type="entry name" value="RNaseH-like_sf"/>
</dbReference>
<dbReference type="InterPro" id="IPR013620">
    <property type="entry name" value="Exonuc_1_SH3"/>
</dbReference>
<evidence type="ECO:0000256" key="7">
    <source>
        <dbReference type="ARBA" id="ARBA00022801"/>
    </source>
</evidence>
<dbReference type="SUPFAM" id="SSF53098">
    <property type="entry name" value="Ribonuclease H-like"/>
    <property type="match status" value="1"/>
</dbReference>
<feature type="binding site" evidence="15">
    <location>
        <position position="183"/>
    </location>
    <ligand>
        <name>Mg(2+)</name>
        <dbReference type="ChEBI" id="CHEBI:18420"/>
        <label>2</label>
    </ligand>
</feature>
<feature type="binding site" evidence="15">
    <location>
        <position position="11"/>
    </location>
    <ligand>
        <name>Mg(2+)</name>
        <dbReference type="ChEBI" id="CHEBI:18420"/>
        <label>1</label>
    </ligand>
</feature>
<dbReference type="InterPro" id="IPR023607">
    <property type="entry name" value="Exodeoxyribonuclease_I"/>
</dbReference>
<dbReference type="GO" id="GO:0006281">
    <property type="term" value="P:DNA repair"/>
    <property type="evidence" value="ECO:0007669"/>
    <property type="project" value="UniProtKB-KW"/>
</dbReference>
<evidence type="ECO:0000256" key="4">
    <source>
        <dbReference type="ARBA" id="ARBA00022722"/>
    </source>
</evidence>
<dbReference type="EC" id="3.1.11.1" evidence="2"/>
<evidence type="ECO:0000256" key="6">
    <source>
        <dbReference type="ARBA" id="ARBA00022763"/>
    </source>
</evidence>
<dbReference type="Gene3D" id="3.30.1520.20">
    <property type="entry name" value="Exonuclease ExoI, domain 2"/>
    <property type="match status" value="1"/>
</dbReference>
<dbReference type="Pfam" id="PF00929">
    <property type="entry name" value="RNase_T"/>
    <property type="match status" value="1"/>
</dbReference>
<evidence type="ECO:0000259" key="17">
    <source>
        <dbReference type="PROSITE" id="PS51785"/>
    </source>
</evidence>
<evidence type="ECO:0000256" key="1">
    <source>
        <dbReference type="ARBA" id="ARBA00000563"/>
    </source>
</evidence>
<feature type="domain" description="ExoI SH3-like" evidence="16">
    <location>
        <begin position="199"/>
        <end position="341"/>
    </location>
</feature>
<dbReference type="GO" id="GO:0003677">
    <property type="term" value="F:DNA binding"/>
    <property type="evidence" value="ECO:0007669"/>
    <property type="project" value="UniProtKB-KW"/>
</dbReference>